<dbReference type="KEGG" id="csyr:103270531"/>
<dbReference type="GO" id="GO:0007267">
    <property type="term" value="P:cell-cell signaling"/>
    <property type="evidence" value="ECO:0007669"/>
    <property type="project" value="Ensembl"/>
</dbReference>
<dbReference type="GO" id="GO:0008009">
    <property type="term" value="F:chemokine activity"/>
    <property type="evidence" value="ECO:0007669"/>
    <property type="project" value="Ensembl"/>
</dbReference>
<evidence type="ECO:0000256" key="2">
    <source>
        <dbReference type="ARBA" id="ARBA00010665"/>
    </source>
</evidence>
<dbReference type="PRINTS" id="PR00436">
    <property type="entry name" value="INTERLEUKIN8"/>
</dbReference>
<feature type="signal peptide" evidence="7">
    <location>
        <begin position="1"/>
        <end position="22"/>
    </location>
</feature>
<dbReference type="SMART" id="SM00199">
    <property type="entry name" value="SCY"/>
    <property type="match status" value="1"/>
</dbReference>
<dbReference type="STRING" id="1868482.ENSTSYP00000003693"/>
<dbReference type="RefSeq" id="XP_008066244.1">
    <property type="nucleotide sequence ID" value="XM_008068053.1"/>
</dbReference>
<comment type="subcellular location">
    <subcellularLocation>
        <location evidence="1">Secreted</location>
    </subcellularLocation>
</comment>
<dbReference type="OrthoDB" id="9937393at2759"/>
<dbReference type="CDD" id="cd00273">
    <property type="entry name" value="Chemokine_CXC"/>
    <property type="match status" value="1"/>
</dbReference>
<dbReference type="InterPro" id="IPR033899">
    <property type="entry name" value="CXC_Chemokine_domain"/>
</dbReference>
<protein>
    <submittedName>
        <fullName evidence="10">C-X-C motif chemokine 13</fullName>
    </submittedName>
</protein>
<keyword evidence="4" id="KW-0964">Secreted</keyword>
<evidence type="ECO:0000256" key="4">
    <source>
        <dbReference type="ARBA" id="ARBA00022525"/>
    </source>
</evidence>
<dbReference type="OMA" id="NCRCVKT"/>
<dbReference type="GO" id="GO:0035754">
    <property type="term" value="P:B cell chemotaxis"/>
    <property type="evidence" value="ECO:0007669"/>
    <property type="project" value="Ensembl"/>
</dbReference>
<evidence type="ECO:0000259" key="8">
    <source>
        <dbReference type="SMART" id="SM00199"/>
    </source>
</evidence>
<organism evidence="9 10">
    <name type="scientific">Carlito syrichta</name>
    <name type="common">Philippine tarsier</name>
    <name type="synonym">Tarsius syrichta</name>
    <dbReference type="NCBI Taxonomy" id="1868482"/>
    <lineage>
        <taxon>Eukaryota</taxon>
        <taxon>Metazoa</taxon>
        <taxon>Chordata</taxon>
        <taxon>Craniata</taxon>
        <taxon>Vertebrata</taxon>
        <taxon>Euteleostomi</taxon>
        <taxon>Mammalia</taxon>
        <taxon>Eutheria</taxon>
        <taxon>Euarchontoglires</taxon>
        <taxon>Primates</taxon>
        <taxon>Haplorrhini</taxon>
        <taxon>Tarsiiformes</taxon>
        <taxon>Tarsiidae</taxon>
        <taxon>Carlito</taxon>
    </lineage>
</organism>
<dbReference type="InterPro" id="IPR036048">
    <property type="entry name" value="Interleukin_8-like_sf"/>
</dbReference>
<keyword evidence="5 7" id="KW-0732">Signal</keyword>
<dbReference type="GO" id="GO:0005615">
    <property type="term" value="C:extracellular space"/>
    <property type="evidence" value="ECO:0007669"/>
    <property type="project" value="UniProtKB-KW"/>
</dbReference>
<evidence type="ECO:0000256" key="6">
    <source>
        <dbReference type="ARBA" id="ARBA00023157"/>
    </source>
</evidence>
<evidence type="ECO:0000256" key="1">
    <source>
        <dbReference type="ARBA" id="ARBA00004613"/>
    </source>
</evidence>
<keyword evidence="9" id="KW-1185">Reference proteome</keyword>
<dbReference type="GO" id="GO:0035768">
    <property type="term" value="P:endothelial cell chemotaxis to fibroblast growth factor"/>
    <property type="evidence" value="ECO:0007669"/>
    <property type="project" value="Ensembl"/>
</dbReference>
<dbReference type="InterPro" id="IPR001089">
    <property type="entry name" value="Chemokine_CXC"/>
</dbReference>
<dbReference type="PANTHER" id="PTHR12015:SF204">
    <property type="entry name" value="C-X-C MOTIF CHEMOKINE 13"/>
    <property type="match status" value="1"/>
</dbReference>
<dbReference type="GO" id="GO:0031724">
    <property type="term" value="F:CXCR5 chemokine receptor binding"/>
    <property type="evidence" value="ECO:0007669"/>
    <property type="project" value="Ensembl"/>
</dbReference>
<dbReference type="Pfam" id="PF00048">
    <property type="entry name" value="IL8"/>
    <property type="match status" value="1"/>
</dbReference>
<dbReference type="GO" id="GO:0048248">
    <property type="term" value="F:CXCR3 chemokine receptor binding"/>
    <property type="evidence" value="ECO:0007669"/>
    <property type="project" value="Ensembl"/>
</dbReference>
<evidence type="ECO:0000313" key="10">
    <source>
        <dbReference type="RefSeq" id="XP_008066244.1"/>
    </source>
</evidence>
<dbReference type="GO" id="GO:2000545">
    <property type="term" value="P:negative regulation of endothelial cell chemotaxis to fibroblast growth factor"/>
    <property type="evidence" value="ECO:0007669"/>
    <property type="project" value="Ensembl"/>
</dbReference>
<sequence>MKSTSASLFLLLLVSSHFPVQGVLEAYNTNLKCRCIQETSSYIAPRIIERLQVLPRGNGCPKTEIIIWKKNKSIVCVTPQAKWIQKIIKNLKKNVFSTPPVPVLKRRIA</sequence>
<dbReference type="GO" id="GO:0007166">
    <property type="term" value="P:cell surface receptor signaling pathway"/>
    <property type="evidence" value="ECO:0007669"/>
    <property type="project" value="Ensembl"/>
</dbReference>
<gene>
    <name evidence="10" type="primary">CXCL13</name>
</gene>
<dbReference type="PANTHER" id="PTHR12015">
    <property type="entry name" value="SMALL INDUCIBLE CYTOKINE A"/>
    <property type="match status" value="1"/>
</dbReference>
<dbReference type="GO" id="GO:0007204">
    <property type="term" value="P:positive regulation of cytosolic calcium ion concentration"/>
    <property type="evidence" value="ECO:0007669"/>
    <property type="project" value="Ensembl"/>
</dbReference>
<dbReference type="InterPro" id="IPR039809">
    <property type="entry name" value="Chemokine_b/g/d"/>
</dbReference>
<keyword evidence="3" id="KW-0202">Cytokine</keyword>
<dbReference type="GO" id="GO:0008201">
    <property type="term" value="F:heparin binding"/>
    <property type="evidence" value="ECO:0007669"/>
    <property type="project" value="Ensembl"/>
</dbReference>
<reference evidence="10" key="1">
    <citation type="submission" date="2025-08" db="UniProtKB">
        <authorList>
            <consortium name="RefSeq"/>
        </authorList>
    </citation>
    <scope>IDENTIFICATION</scope>
</reference>
<dbReference type="InterPro" id="IPR001811">
    <property type="entry name" value="Chemokine_IL8-like_dom"/>
</dbReference>
<dbReference type="GeneID" id="103270531"/>
<dbReference type="GO" id="GO:0006955">
    <property type="term" value="P:immune response"/>
    <property type="evidence" value="ECO:0007669"/>
    <property type="project" value="InterPro"/>
</dbReference>
<keyword evidence="6" id="KW-1015">Disulfide bond</keyword>
<dbReference type="GO" id="GO:0010820">
    <property type="term" value="P:positive regulation of T cell chemotaxis"/>
    <property type="evidence" value="ECO:0007669"/>
    <property type="project" value="Ensembl"/>
</dbReference>
<dbReference type="GO" id="GO:0017134">
    <property type="term" value="F:fibroblast growth factor binding"/>
    <property type="evidence" value="ECO:0007669"/>
    <property type="project" value="Ensembl"/>
</dbReference>
<evidence type="ECO:0000256" key="7">
    <source>
        <dbReference type="SAM" id="SignalP"/>
    </source>
</evidence>
<dbReference type="AlphaFoldDB" id="A0A1U7U1X2"/>
<accession>A0A1U7U1X2</accession>
<dbReference type="Proteomes" id="UP000189704">
    <property type="component" value="Unplaced"/>
</dbReference>
<evidence type="ECO:0000256" key="3">
    <source>
        <dbReference type="ARBA" id="ARBA00022514"/>
    </source>
</evidence>
<evidence type="ECO:0000313" key="9">
    <source>
        <dbReference type="Proteomes" id="UP000189704"/>
    </source>
</evidence>
<feature type="domain" description="Chemokine interleukin-8-like" evidence="8">
    <location>
        <begin position="30"/>
        <end position="91"/>
    </location>
</feature>
<comment type="similarity">
    <text evidence="2">Belongs to the intercrine alpha (chemokine CxC) family.</text>
</comment>
<dbReference type="PRINTS" id="PR00437">
    <property type="entry name" value="SMALLCYTKCXC"/>
</dbReference>
<dbReference type="GO" id="GO:0042742">
    <property type="term" value="P:defense response to bacterium"/>
    <property type="evidence" value="ECO:0007669"/>
    <property type="project" value="Ensembl"/>
</dbReference>
<evidence type="ECO:0000256" key="5">
    <source>
        <dbReference type="ARBA" id="ARBA00022729"/>
    </source>
</evidence>
<proteinExistence type="inferred from homology"/>
<dbReference type="Gene3D" id="2.40.50.40">
    <property type="match status" value="1"/>
</dbReference>
<dbReference type="GO" id="GO:0031735">
    <property type="term" value="F:CCR10 chemokine receptor binding"/>
    <property type="evidence" value="ECO:0007669"/>
    <property type="project" value="Ensembl"/>
</dbReference>
<dbReference type="FunFam" id="2.40.50.40:FF:000004">
    <property type="entry name" value="C-X-C motif chemokine"/>
    <property type="match status" value="1"/>
</dbReference>
<dbReference type="CTD" id="10563"/>
<dbReference type="SUPFAM" id="SSF54117">
    <property type="entry name" value="Interleukin 8-like chemokines"/>
    <property type="match status" value="1"/>
</dbReference>
<feature type="chain" id="PRO_5010577255" evidence="7">
    <location>
        <begin position="23"/>
        <end position="109"/>
    </location>
</feature>
<name>A0A1U7U1X2_CARSF</name>